<dbReference type="Proteomes" id="UP000185397">
    <property type="component" value="Segment"/>
</dbReference>
<dbReference type="EMBL" id="KJ019038">
    <property type="protein sequence ID" value="AIX16819.1"/>
    <property type="molecule type" value="Genomic_DNA"/>
</dbReference>
<dbReference type="Proteomes" id="UP000185387">
    <property type="component" value="Segment"/>
</dbReference>
<evidence type="ECO:0000313" key="20">
    <source>
        <dbReference type="EMBL" id="AIX39530.1"/>
    </source>
</evidence>
<dbReference type="EMBL" id="KJ019076">
    <property type="protein sequence ID" value="AIX25444.1"/>
    <property type="molecule type" value="Genomic_DNA"/>
</dbReference>
<dbReference type="Pfam" id="PF02672">
    <property type="entry name" value="CP12"/>
    <property type="match status" value="1"/>
</dbReference>
<dbReference type="Proteomes" id="UP000185402">
    <property type="component" value="Segment"/>
</dbReference>
<dbReference type="EMBL" id="KJ019087">
    <property type="protein sequence ID" value="AIX27941.1"/>
    <property type="molecule type" value="Genomic_DNA"/>
</dbReference>
<evidence type="ECO:0000313" key="13">
    <source>
        <dbReference type="EMBL" id="AIX26527.1"/>
    </source>
</evidence>
<evidence type="ECO:0000313" key="9">
    <source>
        <dbReference type="EMBL" id="AIX22995.1"/>
    </source>
</evidence>
<dbReference type="EMBL" id="KJ019157">
    <property type="protein sequence ID" value="AIX45145.1"/>
    <property type="molecule type" value="Genomic_DNA"/>
</dbReference>
<dbReference type="EMBL" id="KJ019065">
    <property type="protein sequence ID" value="AIX22995.1"/>
    <property type="molecule type" value="Genomic_DNA"/>
</dbReference>
<evidence type="ECO:0000313" key="16">
    <source>
        <dbReference type="EMBL" id="AIX28148.1"/>
    </source>
</evidence>
<dbReference type="Proteomes" id="UP000185400">
    <property type="component" value="Segment"/>
</dbReference>
<evidence type="ECO:0000313" key="15">
    <source>
        <dbReference type="EMBL" id="AIX27941.1"/>
    </source>
</evidence>
<evidence type="ECO:0000313" key="14">
    <source>
        <dbReference type="EMBL" id="AIX27163.1"/>
    </source>
</evidence>
<proteinExistence type="predicted"/>
<dbReference type="Proteomes" id="UP000185409">
    <property type="component" value="Segment"/>
</dbReference>
<gene>
    <name evidence="20" type="ORF">Syn7803C101_12</name>
    <name evidence="21" type="ORF">Syn7803C104_12</name>
    <name evidence="22" type="ORF">Syn7803C107_12</name>
    <name evidence="23" type="ORF">Syn7803C26_12</name>
    <name evidence="24" type="ORF">Syn7803C31_13</name>
    <name evidence="25" type="ORF">Syn7803C33_12</name>
    <name evidence="26" type="ORF">Syn7803C38_12</name>
    <name evidence="3" type="ORF">Syn7803C42_12</name>
    <name evidence="4" type="ORF">Syn7803C47_12</name>
    <name evidence="5" type="ORF">Syn7803C53_12</name>
    <name evidence="6" type="ORF">Syn7803C59_12</name>
    <name evidence="7" type="ORF">Syn7803C60_12</name>
    <name evidence="8" type="ORF">Syn7803C86_12</name>
    <name evidence="9" type="ORF">Syn7803C99_12</name>
    <name evidence="10" type="ORF">Syn7803US101_12</name>
    <name evidence="11" type="ORF">Syn7803US102_12</name>
    <name evidence="12" type="ORF">Syn7803US112_12</name>
    <name evidence="13" type="ORF">Syn7803US117_12</name>
    <name evidence="14" type="ORF">Syn7803US123_12</name>
    <name evidence="15" type="ORF">Syn7803US19_12</name>
    <name evidence="16" type="ORF">Syn7803US1_12</name>
    <name evidence="17" type="ORF">Syn7803US60_12</name>
    <name evidence="18" type="ORF">Syn7803US62_12</name>
    <name evidence="19" type="ORF">Syn7803US79_12</name>
</gene>
<evidence type="ECO:0000313" key="12">
    <source>
        <dbReference type="EMBL" id="AIX25444.1"/>
    </source>
</evidence>
<dbReference type="EMBL" id="KJ019138">
    <property type="protein sequence ID" value="AIX40166.1"/>
    <property type="molecule type" value="Genomic_DNA"/>
</dbReference>
<dbReference type="Proteomes" id="UP000185394">
    <property type="component" value="Segment"/>
</dbReference>
<dbReference type="EMBL" id="KJ019088">
    <property type="protein sequence ID" value="AIX28148.1"/>
    <property type="molecule type" value="Genomic_DNA"/>
</dbReference>
<dbReference type="EMBL" id="KJ019135">
    <property type="protein sequence ID" value="AIX39530.1"/>
    <property type="molecule type" value="Genomic_DNA"/>
</dbReference>
<evidence type="ECO:0000313" key="17">
    <source>
        <dbReference type="EMBL" id="AIX34930.1"/>
    </source>
</evidence>
<evidence type="ECO:0000313" key="18">
    <source>
        <dbReference type="EMBL" id="AIX35353.1"/>
    </source>
</evidence>
<sequence length="78" mass="9242">MLQMDSIEKHIEKDKEILDNPMTSPNQRRHIEGELHELEEYAEHHKKEIEAGDHHDPTYLELFCDANPSEPECLVYED</sequence>
<dbReference type="Proteomes" id="UP000185406">
    <property type="component" value="Segment"/>
</dbReference>
<dbReference type="EMBL" id="KJ019067">
    <property type="protein sequence ID" value="AIX23491.1"/>
    <property type="molecule type" value="Genomic_DNA"/>
</dbReference>
<feature type="compositionally biased region" description="Basic and acidic residues" evidence="1">
    <location>
        <begin position="1"/>
        <end position="18"/>
    </location>
</feature>
<evidence type="ECO:0000313" key="5">
    <source>
        <dbReference type="EMBL" id="AIX15709.1"/>
    </source>
</evidence>
<evidence type="ECO:0000313" key="29">
    <source>
        <dbReference type="Proteomes" id="UP000185390"/>
    </source>
</evidence>
<dbReference type="Proteomes" id="UP000185401">
    <property type="component" value="Segment"/>
</dbReference>
<dbReference type="Proteomes" id="UP000033004">
    <property type="component" value="Segment"/>
</dbReference>
<evidence type="ECO:0000313" key="27">
    <source>
        <dbReference type="Proteomes" id="UP000033004"/>
    </source>
</evidence>
<dbReference type="EMBL" id="KJ019068">
    <property type="protein sequence ID" value="AIX23697.1"/>
    <property type="molecule type" value="Genomic_DNA"/>
</dbReference>
<reference evidence="27 28" key="1">
    <citation type="submission" date="2013-12" db="EMBL/GenBank/DDBJ databases">
        <title>Ecological redundancy of diverse viral populations within a natural community.</title>
        <authorList>
            <person name="Gregory A.C."/>
            <person name="LaButti K."/>
            <person name="Copeland A."/>
            <person name="Woyke T."/>
            <person name="Sullivan M.B."/>
        </authorList>
    </citation>
    <scope>NUCLEOTIDE SEQUENCE [LARGE SCALE GENOMIC DNA]</scope>
    <source>
        <strain evidence="20">Syn7803C101</strain>
        <strain evidence="21">Syn7803C104</strain>
        <strain evidence="22">Syn7803C107</strain>
        <strain evidence="23">Syn7803C26</strain>
        <strain evidence="24">Syn7803C31</strain>
        <strain evidence="25">Syn7803C33</strain>
        <strain evidence="26">Syn7803C38</strain>
        <strain evidence="3">Syn7803C42</strain>
        <strain evidence="4">Syn7803C47</strain>
        <strain evidence="5">Syn7803C53</strain>
        <strain evidence="6">Syn7803C59</strain>
        <strain evidence="7">Syn7803C60</strain>
        <strain evidence="8">Syn7803C86</strain>
        <strain evidence="9">Syn7803C99</strain>
        <strain evidence="16">Syn7803US1</strain>
        <strain evidence="10">Syn7803US101</strain>
        <strain evidence="11">Syn7803US102</strain>
        <strain evidence="12">Syn7803US112</strain>
        <strain evidence="13">Syn7803US117</strain>
        <strain evidence="14">Syn7803US123</strain>
        <strain evidence="15">Syn7803US19</strain>
        <strain evidence="17">Syn7803US60</strain>
        <strain evidence="18">Syn7803US62</strain>
        <strain evidence="19">Syn7803US79</strain>
    </source>
</reference>
<evidence type="ECO:0000313" key="8">
    <source>
        <dbReference type="EMBL" id="AIX20692.1"/>
    </source>
</evidence>
<dbReference type="Proteomes" id="UP000185393">
    <property type="component" value="Segment"/>
</dbReference>
<dbReference type="Proteomes" id="UP000185388">
    <property type="component" value="Segment"/>
</dbReference>
<dbReference type="Proteomes" id="UP000185391">
    <property type="component" value="Segment"/>
</dbReference>
<dbReference type="Proteomes" id="UP000185399">
    <property type="component" value="Segment"/>
</dbReference>
<evidence type="ECO:0000259" key="2">
    <source>
        <dbReference type="SMART" id="SM01093"/>
    </source>
</evidence>
<evidence type="ECO:0000313" key="11">
    <source>
        <dbReference type="EMBL" id="AIX23697.1"/>
    </source>
</evidence>
<dbReference type="EMBL" id="KJ019039">
    <property type="protein sequence ID" value="AIX17028.1"/>
    <property type="molecule type" value="Genomic_DNA"/>
</dbReference>
<evidence type="ECO:0000313" key="28">
    <source>
        <dbReference type="Proteomes" id="UP000185387"/>
    </source>
</evidence>
<dbReference type="Proteomes" id="UP000185396">
    <property type="component" value="Segment"/>
</dbReference>
<feature type="domain" description="CP12" evidence="2">
    <location>
        <begin position="7"/>
        <end position="78"/>
    </location>
</feature>
<organism evidence="22 29">
    <name type="scientific">Synechococcus phage ACG-2014a</name>
    <dbReference type="NCBI Taxonomy" id="1493507"/>
    <lineage>
        <taxon>Viruses</taxon>
        <taxon>Duplodnaviria</taxon>
        <taxon>Heunggongvirae</taxon>
        <taxon>Uroviricota</taxon>
        <taxon>Caudoviricetes</taxon>
        <taxon>Pantevenvirales</taxon>
        <taxon>Kyanoviridae</taxon>
        <taxon>Acionnavirus</taxon>
        <taxon>Acionnavirus monteraybay</taxon>
    </lineage>
</organism>
<name>A0A0E3I1L2_9CAUD</name>
<dbReference type="Proteomes" id="UP000185404">
    <property type="component" value="Segment"/>
</dbReference>
<dbReference type="EMBL" id="KJ019116">
    <property type="protein sequence ID" value="AIX35353.1"/>
    <property type="molecule type" value="Genomic_DNA"/>
</dbReference>
<dbReference type="Proteomes" id="UP000185389">
    <property type="component" value="Segment"/>
</dbReference>
<dbReference type="EMBL" id="KJ019055">
    <property type="protein sequence ID" value="AIX20692.1"/>
    <property type="molecule type" value="Genomic_DNA"/>
</dbReference>
<dbReference type="EMBL" id="KJ019030">
    <property type="protein sequence ID" value="AIX15061.1"/>
    <property type="molecule type" value="Genomic_DNA"/>
</dbReference>
<dbReference type="Proteomes" id="UP000185407">
    <property type="component" value="Segment"/>
</dbReference>
<dbReference type="SMART" id="SM01093">
    <property type="entry name" value="CP12"/>
    <property type="match status" value="1"/>
</dbReference>
<evidence type="ECO:0000313" key="4">
    <source>
        <dbReference type="EMBL" id="AIX15061.1"/>
    </source>
</evidence>
<evidence type="ECO:0000313" key="23">
    <source>
        <dbReference type="EMBL" id="AIX44224.1"/>
    </source>
</evidence>
<dbReference type="Proteomes" id="UP000185398">
    <property type="component" value="Segment"/>
</dbReference>
<dbReference type="EMBL" id="KJ019153">
    <property type="protein sequence ID" value="AIX44224.1"/>
    <property type="molecule type" value="Genomic_DNA"/>
</dbReference>
<dbReference type="EMBL" id="KJ019158">
    <property type="protein sequence ID" value="AIX45355.1"/>
    <property type="molecule type" value="Genomic_DNA"/>
</dbReference>
<dbReference type="Proteomes" id="UP000185395">
    <property type="component" value="Segment"/>
</dbReference>
<dbReference type="Proteomes" id="UP000185390">
    <property type="component" value="Segment"/>
</dbReference>
<dbReference type="EMBL" id="KJ019081">
    <property type="protein sequence ID" value="AIX26527.1"/>
    <property type="molecule type" value="Genomic_DNA"/>
</dbReference>
<evidence type="ECO:0000313" key="19">
    <source>
        <dbReference type="EMBL" id="AIX36648.1"/>
    </source>
</evidence>
<feature type="region of interest" description="Disordered" evidence="1">
    <location>
        <begin position="1"/>
        <end position="27"/>
    </location>
</feature>
<evidence type="ECO:0000313" key="21">
    <source>
        <dbReference type="EMBL" id="AIX39956.1"/>
    </source>
</evidence>
<protein>
    <submittedName>
        <fullName evidence="22">CP12 protein</fullName>
    </submittedName>
</protein>
<dbReference type="Proteomes" id="UP000185392">
    <property type="component" value="Segment"/>
</dbReference>
<evidence type="ECO:0000313" key="7">
    <source>
        <dbReference type="EMBL" id="AIX17028.1"/>
    </source>
</evidence>
<evidence type="ECO:0000313" key="6">
    <source>
        <dbReference type="EMBL" id="AIX16819.1"/>
    </source>
</evidence>
<dbReference type="EMBL" id="KJ019137">
    <property type="protein sequence ID" value="AIX39956.1"/>
    <property type="molecule type" value="Genomic_DNA"/>
</dbReference>
<evidence type="ECO:0000313" key="24">
    <source>
        <dbReference type="EMBL" id="AIX45145.1"/>
    </source>
</evidence>
<dbReference type="EMBL" id="KJ019033">
    <property type="protein sequence ID" value="AIX15709.1"/>
    <property type="molecule type" value="Genomic_DNA"/>
</dbReference>
<evidence type="ECO:0000313" key="25">
    <source>
        <dbReference type="EMBL" id="AIX45355.1"/>
    </source>
</evidence>
<accession>A0A0E3I1L2</accession>
<dbReference type="EMBL" id="KJ019114">
    <property type="protein sequence ID" value="AIX34930.1"/>
    <property type="molecule type" value="Genomic_DNA"/>
</dbReference>
<dbReference type="Proteomes" id="UP000185405">
    <property type="component" value="Segment"/>
</dbReference>
<evidence type="ECO:0000313" key="3">
    <source>
        <dbReference type="EMBL" id="AIX14197.1"/>
    </source>
</evidence>
<dbReference type="EMBL" id="KJ019122">
    <property type="protein sequence ID" value="AIX36648.1"/>
    <property type="molecule type" value="Genomic_DNA"/>
</dbReference>
<evidence type="ECO:0000313" key="22">
    <source>
        <dbReference type="EMBL" id="AIX40166.1"/>
    </source>
</evidence>
<evidence type="ECO:0000313" key="10">
    <source>
        <dbReference type="EMBL" id="AIX23491.1"/>
    </source>
</evidence>
<dbReference type="Proteomes" id="UP000185408">
    <property type="component" value="Segment"/>
</dbReference>
<dbReference type="EMBL" id="KJ019163">
    <property type="protein sequence ID" value="AIX46504.1"/>
    <property type="molecule type" value="Genomic_DNA"/>
</dbReference>
<dbReference type="EMBL" id="KJ019084">
    <property type="protein sequence ID" value="AIX27163.1"/>
    <property type="molecule type" value="Genomic_DNA"/>
</dbReference>
<dbReference type="Proteomes" id="UP000185403">
    <property type="component" value="Segment"/>
</dbReference>
<evidence type="ECO:0000256" key="1">
    <source>
        <dbReference type="SAM" id="MobiDB-lite"/>
    </source>
</evidence>
<dbReference type="InterPro" id="IPR003823">
    <property type="entry name" value="CP12_dom"/>
</dbReference>
<evidence type="ECO:0000313" key="26">
    <source>
        <dbReference type="EMBL" id="AIX46504.1"/>
    </source>
</evidence>
<dbReference type="EMBL" id="KJ019026">
    <property type="protein sequence ID" value="AIX14197.1"/>
    <property type="molecule type" value="Genomic_DNA"/>
</dbReference>